<reference evidence="2 3" key="1">
    <citation type="submission" date="2017-02" db="EMBL/GenBank/DDBJ databases">
        <authorList>
            <person name="Peterson S.W."/>
        </authorList>
    </citation>
    <scope>NUCLEOTIDE SEQUENCE [LARGE SCALE GENOMIC DNA]</scope>
    <source>
        <strain evidence="2 3">ATCC 35992</strain>
    </source>
</reference>
<dbReference type="EMBL" id="FUXZ01000010">
    <property type="protein sequence ID" value="SKA69157.1"/>
    <property type="molecule type" value="Genomic_DNA"/>
</dbReference>
<accession>A0A1T4VW21</accession>
<keyword evidence="1" id="KW-1133">Transmembrane helix</keyword>
<evidence type="ECO:0000256" key="1">
    <source>
        <dbReference type="SAM" id="Phobius"/>
    </source>
</evidence>
<proteinExistence type="predicted"/>
<evidence type="ECO:0000313" key="2">
    <source>
        <dbReference type="EMBL" id="SKA69157.1"/>
    </source>
</evidence>
<dbReference type="Pfam" id="PF19700">
    <property type="entry name" value="DUF6198"/>
    <property type="match status" value="1"/>
</dbReference>
<dbReference type="Proteomes" id="UP000190814">
    <property type="component" value="Unassembled WGS sequence"/>
</dbReference>
<feature type="transmembrane region" description="Helical" evidence="1">
    <location>
        <begin position="12"/>
        <end position="30"/>
    </location>
</feature>
<dbReference type="AlphaFoldDB" id="A0A1T4VW21"/>
<dbReference type="PANTHER" id="PTHR40078:SF1">
    <property type="entry name" value="INTEGRAL MEMBRANE PROTEIN"/>
    <property type="match status" value="1"/>
</dbReference>
<feature type="transmembrane region" description="Helical" evidence="1">
    <location>
        <begin position="72"/>
        <end position="96"/>
    </location>
</feature>
<feature type="transmembrane region" description="Helical" evidence="1">
    <location>
        <begin position="108"/>
        <end position="129"/>
    </location>
</feature>
<feature type="transmembrane region" description="Helical" evidence="1">
    <location>
        <begin position="169"/>
        <end position="192"/>
    </location>
</feature>
<feature type="transmembrane region" description="Helical" evidence="1">
    <location>
        <begin position="42"/>
        <end position="66"/>
    </location>
</feature>
<organism evidence="2 3">
    <name type="scientific">Eubacterium uniforme</name>
    <dbReference type="NCBI Taxonomy" id="39495"/>
    <lineage>
        <taxon>Bacteria</taxon>
        <taxon>Bacillati</taxon>
        <taxon>Bacillota</taxon>
        <taxon>Clostridia</taxon>
        <taxon>Eubacteriales</taxon>
        <taxon>Eubacteriaceae</taxon>
        <taxon>Eubacterium</taxon>
    </lineage>
</organism>
<dbReference type="RefSeq" id="WP_078766652.1">
    <property type="nucleotide sequence ID" value="NZ_FUXZ01000010.1"/>
</dbReference>
<protein>
    <submittedName>
        <fullName evidence="2">Uncharacterized membrane protein YczE</fullName>
    </submittedName>
</protein>
<dbReference type="InterPro" id="IPR038750">
    <property type="entry name" value="YczE/YyaS-like"/>
</dbReference>
<sequence length="206" mass="22963">MFKNKERIPMVFAAVFVMGFFVSIIVMCNLGTDPCTFMNRSICSRIGMSFGNWQLLLNCILFIIVYRKAKDLIGFGTIFNMVLIGYYVDFFMYVWNKIIPKAAWTNPVSRWIIYIVALFCFIVSAAVYINSDTGVAPYDAMPIIIANAIEEKTGNSHKVGVRMCWDACAILMGILFGSIPVIGVILMTIFLGPVIGMVGKIMGNEG</sequence>
<dbReference type="PANTHER" id="PTHR40078">
    <property type="entry name" value="INTEGRAL MEMBRANE PROTEIN-RELATED"/>
    <property type="match status" value="1"/>
</dbReference>
<name>A0A1T4VW21_9FIRM</name>
<keyword evidence="1" id="KW-0812">Transmembrane</keyword>
<evidence type="ECO:0000313" key="3">
    <source>
        <dbReference type="Proteomes" id="UP000190814"/>
    </source>
</evidence>
<gene>
    <name evidence="2" type="ORF">SAMN02745111_01804</name>
</gene>
<keyword evidence="1" id="KW-0472">Membrane</keyword>
<keyword evidence="3" id="KW-1185">Reference proteome</keyword>
<dbReference type="STRING" id="39495.SAMN02745111_01804"/>
<dbReference type="OrthoDB" id="9814474at2"/>